<proteinExistence type="inferred from homology"/>
<dbReference type="InterPro" id="IPR045857">
    <property type="entry name" value="O16G_dom_2"/>
</dbReference>
<dbReference type="PANTHER" id="PTHR10357:SF217">
    <property type="entry name" value="TREHALOSE-6-PHOSPHATE HYDROLASE"/>
    <property type="match status" value="1"/>
</dbReference>
<name>A0ABU4GEF5_9CLOT</name>
<dbReference type="GO" id="GO:0008788">
    <property type="term" value="F:alpha,alpha-phosphotrehalase activity"/>
    <property type="evidence" value="ECO:0007669"/>
    <property type="project" value="UniProtKB-EC"/>
</dbReference>
<dbReference type="Pfam" id="PF23915">
    <property type="entry name" value="SusG_C"/>
    <property type="match status" value="1"/>
</dbReference>
<organism evidence="6 7">
    <name type="scientific">Clostridium boliviensis</name>
    <dbReference type="NCBI Taxonomy" id="318465"/>
    <lineage>
        <taxon>Bacteria</taxon>
        <taxon>Bacillati</taxon>
        <taxon>Bacillota</taxon>
        <taxon>Clostridia</taxon>
        <taxon>Eubacteriales</taxon>
        <taxon>Clostridiaceae</taxon>
        <taxon>Clostridium</taxon>
    </lineage>
</organism>
<dbReference type="SMART" id="SM00642">
    <property type="entry name" value="Aamy"/>
    <property type="match status" value="1"/>
</dbReference>
<dbReference type="CDD" id="cd11333">
    <property type="entry name" value="AmyAc_SI_OligoGlu_DGase"/>
    <property type="match status" value="1"/>
</dbReference>
<dbReference type="InterPro" id="IPR013780">
    <property type="entry name" value="Glyco_hydro_b"/>
</dbReference>
<comment type="caution">
    <text evidence="6">The sequence shown here is derived from an EMBL/GenBank/DDBJ whole genome shotgun (WGS) entry which is preliminary data.</text>
</comment>
<comment type="similarity">
    <text evidence="1">Belongs to the glycosyl hydrolase 13 family.</text>
</comment>
<reference evidence="6 7" key="1">
    <citation type="submission" date="2023-10" db="EMBL/GenBank/DDBJ databases">
        <title>A novel Glycoside Hydrolase 43-Like Enzyme from Clostrdium boliviensis is an Endo-xylanase, and a Candidate for Xylooligosaccharides Production from Different Xylan Substrates.</title>
        <authorList>
            <person name="Alvarez M.T."/>
            <person name="Rocabado-Villegas L.R."/>
            <person name="Salas-Veizaga D.M."/>
            <person name="Linares-Pasten J.A."/>
            <person name="Gudmundsdottir E.E."/>
            <person name="Hreggvidsson G.O."/>
            <person name="Adlercreutz P."/>
            <person name="Nordberg Karlsson E."/>
        </authorList>
    </citation>
    <scope>NUCLEOTIDE SEQUENCE [LARGE SCALE GENOMIC DNA]</scope>
    <source>
        <strain evidence="6 7">E-1</strain>
    </source>
</reference>
<sequence>MQNFKKSCVYQIYPKSFMDTDGNGTGDLKGIIEKLDYLKKLGVDYLWLTPFFVSPQNDNGYDIEDYFRIDPLFGSMEDLERLISEAKDRDMSLMLDMVFNHTSTRHKWFLRALAGEMKYQDYYFFKDGTAGSPPTNWQSKFGGNAWEYVKELGKYYLHLFDVTQADLNWENRDVREEIKNVIRFWKEKGIRGFRFDVINLVSKPTVFEDDEEGDGRRFYTDGPQIHEFIREIVEDTGLDAEDVVTVGEMSSTTIDHCIHYTNPEEKQLKMCFNFHHLKVDYKNGDKWSLMPYDFERLKKIFHTWQGGIAGGNGWNAVFWCNHDQPRAVSRFGDDGIYRKQSAKMLGTVIHGMRGTPFIYQGEEIGMTNANFTDISQYRDIESLNYFDILKEQGQKEEDIYRILKERSRDNARTPMQWDGEVNGGFTSGTPWLAVNENCREINVKDSLADPDSIFAYYQKLVEMRKQYDVISDGSYEPVFVDNQGIMSYKRVLNGEKLLVFANFTRQEQLVKQNEVLDDWEVLLSNYESVKIFGNKVALKPFGAVILYVSR</sequence>
<keyword evidence="2 6" id="KW-0378">Hydrolase</keyword>
<keyword evidence="3 6" id="KW-0326">Glycosidase</keyword>
<dbReference type="Pfam" id="PF00128">
    <property type="entry name" value="Alpha-amylase"/>
    <property type="match status" value="1"/>
</dbReference>
<dbReference type="Gene3D" id="2.60.40.1180">
    <property type="entry name" value="Golgi alpha-mannosidase II"/>
    <property type="match status" value="1"/>
</dbReference>
<protein>
    <recommendedName>
        <fullName evidence="4">Alpha,alpha-phosphotrehalase</fullName>
        <ecNumber evidence="4">3.2.1.93</ecNumber>
    </recommendedName>
</protein>
<dbReference type="RefSeq" id="WP_318062280.1">
    <property type="nucleotide sequence ID" value="NZ_JAWONS010000002.1"/>
</dbReference>
<dbReference type="Gene3D" id="3.90.400.10">
    <property type="entry name" value="Oligo-1,6-glucosidase, Domain 2"/>
    <property type="match status" value="1"/>
</dbReference>
<dbReference type="InterPro" id="IPR017853">
    <property type="entry name" value="GH"/>
</dbReference>
<dbReference type="InterPro" id="IPR012769">
    <property type="entry name" value="Trehalose_TreC"/>
</dbReference>
<gene>
    <name evidence="6" type="primary">treC</name>
    <name evidence="6" type="ORF">RZO55_00160</name>
</gene>
<dbReference type="SUPFAM" id="SSF51445">
    <property type="entry name" value="(Trans)glycosidases"/>
    <property type="match status" value="1"/>
</dbReference>
<dbReference type="InterPro" id="IPR006047">
    <property type="entry name" value="GH13_cat_dom"/>
</dbReference>
<evidence type="ECO:0000256" key="1">
    <source>
        <dbReference type="ARBA" id="ARBA00008061"/>
    </source>
</evidence>
<evidence type="ECO:0000256" key="4">
    <source>
        <dbReference type="NCBIfam" id="TIGR02403"/>
    </source>
</evidence>
<dbReference type="Proteomes" id="UP001276854">
    <property type="component" value="Unassembled WGS sequence"/>
</dbReference>
<dbReference type="NCBIfam" id="TIGR02403">
    <property type="entry name" value="trehalose_treC"/>
    <property type="match status" value="1"/>
</dbReference>
<evidence type="ECO:0000259" key="5">
    <source>
        <dbReference type="SMART" id="SM00642"/>
    </source>
</evidence>
<evidence type="ECO:0000256" key="3">
    <source>
        <dbReference type="ARBA" id="ARBA00023295"/>
    </source>
</evidence>
<dbReference type="SUPFAM" id="SSF51011">
    <property type="entry name" value="Glycosyl hydrolase domain"/>
    <property type="match status" value="1"/>
</dbReference>
<dbReference type="EC" id="3.2.1.93" evidence="4"/>
<dbReference type="PANTHER" id="PTHR10357">
    <property type="entry name" value="ALPHA-AMYLASE FAMILY MEMBER"/>
    <property type="match status" value="1"/>
</dbReference>
<dbReference type="EMBL" id="JAWONS010000002">
    <property type="protein sequence ID" value="MDW2795999.1"/>
    <property type="molecule type" value="Genomic_DNA"/>
</dbReference>
<evidence type="ECO:0000256" key="2">
    <source>
        <dbReference type="ARBA" id="ARBA00022801"/>
    </source>
</evidence>
<dbReference type="NCBIfam" id="NF008183">
    <property type="entry name" value="PRK10933.1"/>
    <property type="match status" value="1"/>
</dbReference>
<keyword evidence="7" id="KW-1185">Reference proteome</keyword>
<dbReference type="Gene3D" id="3.20.20.80">
    <property type="entry name" value="Glycosidases"/>
    <property type="match status" value="1"/>
</dbReference>
<feature type="domain" description="Glycosyl hydrolase family 13 catalytic" evidence="5">
    <location>
        <begin position="11"/>
        <end position="412"/>
    </location>
</feature>
<dbReference type="InterPro" id="IPR056300">
    <property type="entry name" value="SusG-like_C"/>
</dbReference>
<evidence type="ECO:0000313" key="7">
    <source>
        <dbReference type="Proteomes" id="UP001276854"/>
    </source>
</evidence>
<evidence type="ECO:0000313" key="6">
    <source>
        <dbReference type="EMBL" id="MDW2795999.1"/>
    </source>
</evidence>
<accession>A0ABU4GEF5</accession>